<organism evidence="2 3">
    <name type="scientific">Kaistia nematophila</name>
    <dbReference type="NCBI Taxonomy" id="2994654"/>
    <lineage>
        <taxon>Bacteria</taxon>
        <taxon>Pseudomonadati</taxon>
        <taxon>Pseudomonadota</taxon>
        <taxon>Alphaproteobacteria</taxon>
        <taxon>Hyphomicrobiales</taxon>
        <taxon>Kaistiaceae</taxon>
        <taxon>Kaistia</taxon>
    </lineage>
</organism>
<sequence>MTENLRVLVISHGHPSLSLGGGEIASHNLHKGLNALAGVKSVYLARVGSPTPRHSGTALMSLRQSASDILFHSDDFDHFYLSNRNTDDIRRDLVRFVRDINPHVVHFHHILGLGLEALYAVREALPDAAIIVTFHEFLSICHHHGQMVKTRSNQLCRRASPTDCHSCFPDIAPAGFLKRERFVRSMLELADVYVSPSRFLAERYAAWGLSPDKLFVIENGLAMTEPAPPRVLPGAEQRRSRFAFFGQMTPFKGVDVLIDAVARVPERVWGEDSRLMIFGANLEFQPPEFQARMRKLIEDAGSRVRFYGSYQNSELPELMQTVDWVVVPSIWWENSPVVIQEALFHGRPLLCSNIGGMAEKVRNGQDGLHFRVGSPEDLADRFVDVLSNGQVWESLRGTMRRPLGHVDCAEQHLALYRAVLDRHAHAHDAEAGQLERA</sequence>
<dbReference type="Gene3D" id="3.40.50.2000">
    <property type="entry name" value="Glycogen Phosphorylase B"/>
    <property type="match status" value="2"/>
</dbReference>
<dbReference type="GO" id="GO:0016757">
    <property type="term" value="F:glycosyltransferase activity"/>
    <property type="evidence" value="ECO:0007669"/>
    <property type="project" value="UniProtKB-ARBA"/>
</dbReference>
<dbReference type="Proteomes" id="UP001144805">
    <property type="component" value="Unassembled WGS sequence"/>
</dbReference>
<dbReference type="AlphaFoldDB" id="A0A9X3IKQ6"/>
<reference evidence="2" key="1">
    <citation type="submission" date="2022-11" db="EMBL/GenBank/DDBJ databases">
        <title>Biodiversity and phylogenetic relationships of bacteria.</title>
        <authorList>
            <person name="Machado R.A.R."/>
            <person name="Bhat A."/>
            <person name="Loulou A."/>
            <person name="Kallel S."/>
        </authorList>
    </citation>
    <scope>NUCLEOTIDE SEQUENCE</scope>
    <source>
        <strain evidence="2">K-TC2</strain>
    </source>
</reference>
<dbReference type="PANTHER" id="PTHR12526:SF635">
    <property type="entry name" value="GLYCOSYL TRANSFERASE GROUP 1"/>
    <property type="match status" value="1"/>
</dbReference>
<dbReference type="EMBL" id="JAPKNK010000002">
    <property type="protein sequence ID" value="MCX5568731.1"/>
    <property type="molecule type" value="Genomic_DNA"/>
</dbReference>
<dbReference type="CDD" id="cd03823">
    <property type="entry name" value="GT4_ExpE7-like"/>
    <property type="match status" value="1"/>
</dbReference>
<proteinExistence type="predicted"/>
<name>A0A9X3IKQ6_9HYPH</name>
<evidence type="ECO:0000313" key="2">
    <source>
        <dbReference type="EMBL" id="MCX5568731.1"/>
    </source>
</evidence>
<dbReference type="SUPFAM" id="SSF53756">
    <property type="entry name" value="UDP-Glycosyltransferase/glycogen phosphorylase"/>
    <property type="match status" value="1"/>
</dbReference>
<dbReference type="Pfam" id="PF13692">
    <property type="entry name" value="Glyco_trans_1_4"/>
    <property type="match status" value="1"/>
</dbReference>
<evidence type="ECO:0000259" key="1">
    <source>
        <dbReference type="Pfam" id="PF13439"/>
    </source>
</evidence>
<dbReference type="PANTHER" id="PTHR12526">
    <property type="entry name" value="GLYCOSYLTRANSFERASE"/>
    <property type="match status" value="1"/>
</dbReference>
<evidence type="ECO:0000313" key="3">
    <source>
        <dbReference type="Proteomes" id="UP001144805"/>
    </source>
</evidence>
<dbReference type="InterPro" id="IPR028098">
    <property type="entry name" value="Glyco_trans_4-like_N"/>
</dbReference>
<keyword evidence="3" id="KW-1185">Reference proteome</keyword>
<accession>A0A9X3IKQ6</accession>
<comment type="caution">
    <text evidence="2">The sequence shown here is derived from an EMBL/GenBank/DDBJ whole genome shotgun (WGS) entry which is preliminary data.</text>
</comment>
<dbReference type="Pfam" id="PF13439">
    <property type="entry name" value="Glyco_transf_4"/>
    <property type="match status" value="1"/>
</dbReference>
<protein>
    <submittedName>
        <fullName evidence="2">Glycosyltransferase family 4 protein</fullName>
    </submittedName>
</protein>
<feature type="domain" description="Glycosyltransferase subfamily 4-like N-terminal" evidence="1">
    <location>
        <begin position="20"/>
        <end position="221"/>
    </location>
</feature>
<dbReference type="RefSeq" id="WP_266337699.1">
    <property type="nucleotide sequence ID" value="NZ_JAPKNK010000002.1"/>
</dbReference>
<gene>
    <name evidence="2" type="ORF">OSH07_05970</name>
</gene>